<proteinExistence type="predicted"/>
<name>A0AAT9FP29_9BACT</name>
<dbReference type="AlphaFoldDB" id="A0AAT9FP29"/>
<keyword evidence="1" id="KW-0560">Oxidoreductase</keyword>
<dbReference type="Gene3D" id="3.50.50.60">
    <property type="entry name" value="FAD/NAD(P)-binding domain"/>
    <property type="match status" value="1"/>
</dbReference>
<gene>
    <name evidence="3" type="ORF">NT6N_28210</name>
</gene>
<dbReference type="InterPro" id="IPR036188">
    <property type="entry name" value="FAD/NAD-bd_sf"/>
</dbReference>
<dbReference type="KEGG" id="osu:NT6N_28210"/>
<dbReference type="GO" id="GO:0016491">
    <property type="term" value="F:oxidoreductase activity"/>
    <property type="evidence" value="ECO:0007669"/>
    <property type="project" value="UniProtKB-KW"/>
</dbReference>
<evidence type="ECO:0000259" key="2">
    <source>
        <dbReference type="Pfam" id="PF01494"/>
    </source>
</evidence>
<evidence type="ECO:0000256" key="1">
    <source>
        <dbReference type="ARBA" id="ARBA00023002"/>
    </source>
</evidence>
<reference evidence="3" key="1">
    <citation type="submission" date="2024-07" db="EMBL/GenBank/DDBJ databases">
        <title>Complete genome sequence of Verrucomicrobiaceae bacterium NT6N.</title>
        <authorList>
            <person name="Huang C."/>
            <person name="Takami H."/>
            <person name="Hamasaki K."/>
        </authorList>
    </citation>
    <scope>NUCLEOTIDE SEQUENCE</scope>
    <source>
        <strain evidence="3">NT6N</strain>
    </source>
</reference>
<protein>
    <recommendedName>
        <fullName evidence="2">FAD-binding domain-containing protein</fullName>
    </recommendedName>
</protein>
<dbReference type="EMBL" id="AP026866">
    <property type="protein sequence ID" value="BDS07781.1"/>
    <property type="molecule type" value="Genomic_DNA"/>
</dbReference>
<dbReference type="PANTHER" id="PTHR43747">
    <property type="entry name" value="FAD-BINDING PROTEIN"/>
    <property type="match status" value="1"/>
</dbReference>
<dbReference type="PANTHER" id="PTHR43747:SF5">
    <property type="entry name" value="FAD-BINDING DOMAIN-CONTAINING PROTEIN"/>
    <property type="match status" value="1"/>
</dbReference>
<dbReference type="InterPro" id="IPR050816">
    <property type="entry name" value="Flavin-dep_Halogenase_NPB"/>
</dbReference>
<dbReference type="InterPro" id="IPR002938">
    <property type="entry name" value="FAD-bd"/>
</dbReference>
<organism evidence="3">
    <name type="scientific">Oceaniferula spumae</name>
    <dbReference type="NCBI Taxonomy" id="2979115"/>
    <lineage>
        <taxon>Bacteria</taxon>
        <taxon>Pseudomonadati</taxon>
        <taxon>Verrucomicrobiota</taxon>
        <taxon>Verrucomicrobiia</taxon>
        <taxon>Verrucomicrobiales</taxon>
        <taxon>Verrucomicrobiaceae</taxon>
        <taxon>Oceaniferula</taxon>
    </lineage>
</organism>
<evidence type="ECO:0000313" key="3">
    <source>
        <dbReference type="EMBL" id="BDS07781.1"/>
    </source>
</evidence>
<dbReference type="SUPFAM" id="SSF51905">
    <property type="entry name" value="FAD/NAD(P)-binding domain"/>
    <property type="match status" value="1"/>
</dbReference>
<sequence length="535" mass="60782">MQKCTKEMPGPVSEKVDRSNDYDVVIIGGAFSGSASAILLKRRFPDLKVLIVEKSEVFDRKVGESTSEVSACFLTRVLKIGRHLSINHVDKHGLRMWFHREGNNCPSKVTELGPAFQGRLPTFQLNRLKLDTHLLDEAVELGCELVRPATIKDLELGGAGNNKITFKPNDGETREVTAGWVVDASGKASLVPRKLKIWKSNADMHPVNAMWSRFKNINDLDSEESVEAMGGVNTQVLAQRGFSTNHLMGYGWWSWIIPLDNGEVSVGITWDERIFTPPKDGSMSERLKEHLLKHPIGNLMFKDAVAVENDNRYYKGLPYYSEKIAGDGWTIAGDAAGFMDPLYSQGLDFCSHTVYTSYVLMRKHFNGECLKEEMMKRDGEYKRSYFYWFDAIYKNKYYYIGDAELMFVAYLLDISTYFIGPVRLVYEDQDTEFSKMPYDGPAGTVFAKFMRFYNSRLVRLAQKKIKVGKYGDKNLDHRFLSTNAFTPGPATLKLMFKGIKIWLWAEIRYAFVRPSMASEPSTMTPLPQAGDYKQA</sequence>
<feature type="domain" description="FAD-binding" evidence="2">
    <location>
        <begin position="21"/>
        <end position="347"/>
    </location>
</feature>
<dbReference type="GO" id="GO:0071949">
    <property type="term" value="F:FAD binding"/>
    <property type="evidence" value="ECO:0007669"/>
    <property type="project" value="InterPro"/>
</dbReference>
<accession>A0AAT9FP29</accession>
<dbReference type="Pfam" id="PF01494">
    <property type="entry name" value="FAD_binding_3"/>
    <property type="match status" value="1"/>
</dbReference>